<dbReference type="PANTHER" id="PTHR43685">
    <property type="entry name" value="GLYCOSYLTRANSFERASE"/>
    <property type="match status" value="1"/>
</dbReference>
<evidence type="ECO:0000256" key="2">
    <source>
        <dbReference type="ARBA" id="ARBA00022676"/>
    </source>
</evidence>
<dbReference type="EC" id="2.4.-.-" evidence="5"/>
<evidence type="ECO:0000259" key="4">
    <source>
        <dbReference type="Pfam" id="PF00535"/>
    </source>
</evidence>
<keyword evidence="2 5" id="KW-0328">Glycosyltransferase</keyword>
<dbReference type="SUPFAM" id="SSF53448">
    <property type="entry name" value="Nucleotide-diphospho-sugar transferases"/>
    <property type="match status" value="1"/>
</dbReference>
<dbReference type="RefSeq" id="WP_284482484.1">
    <property type="nucleotide sequence ID" value="NZ_JASNJD010000017.1"/>
</dbReference>
<dbReference type="InterPro" id="IPR001173">
    <property type="entry name" value="Glyco_trans_2-like"/>
</dbReference>
<dbReference type="Pfam" id="PF00535">
    <property type="entry name" value="Glycos_transf_2"/>
    <property type="match status" value="1"/>
</dbReference>
<evidence type="ECO:0000313" key="5">
    <source>
        <dbReference type="EMBL" id="MDK3019712.1"/>
    </source>
</evidence>
<proteinExistence type="inferred from homology"/>
<evidence type="ECO:0000256" key="1">
    <source>
        <dbReference type="ARBA" id="ARBA00006739"/>
    </source>
</evidence>
<dbReference type="PANTHER" id="PTHR43685:SF5">
    <property type="entry name" value="GLYCOSYLTRANSFERASE EPSE-RELATED"/>
    <property type="match status" value="1"/>
</dbReference>
<dbReference type="InterPro" id="IPR027417">
    <property type="entry name" value="P-loop_NTPase"/>
</dbReference>
<dbReference type="InterPro" id="IPR050834">
    <property type="entry name" value="Glycosyltransf_2"/>
</dbReference>
<sequence>MTSLSLIVPFYDETAYLQSALNSILDQRIDGLQIIVVNDNPDRFSAADLARLGALRSQAELIQHPRNLGLSAARNSGLAAARGRYIGFLDADDYYTLGGLARQLRLAEETGADIVHAPTYFRPIGSARTEILPRDRSFFCVPKTAAGLQAAEEAQFITSSWSSLYARDFLTAQRLRFDPAQRKFEDRLFVLHTVTRARQIAFLGRPTRVWRGRAGSISVTAADPELHLLQLQLLEKCMAHMRAECAAGTLPPRFEKRELFNTLSRLIWDLDLIEAITEARDPAYADMARRIPALLGEASFGQSIFEDRILAPISRVGQKTQRGRITRAAFFQIHRALRAGDFAAARDQIAGCALPVTAPTPRPSRRTGRHGHPRLLLHLGLHKTGSTHIQHHLLQHRAALACAGILVPETGFQRPEAPLRRGATPGHHDLVAALRRGDDDLWDRLDREIASSGASTVLISCENMSFPLDAGRSSLIAALAERLKGFAEVRLLALARRPDAYVEALYRERIALGIRPGARGIGAFLVDHAAALTDWPGLFAPFEAGFGSSVALGDFDAMIAGDGLWPGFAALAGLPADLPALDLPRYAGPDRETVVLLQLLNTLVPDAALRAGLVRAWFALHPATGSDASLLPPEERQELLDLWQTQSQTFAAARGYAPDLSAAGAALSTELWAPPHSVPADALCDLIDLAQQAAEPLFALPQRTPSPPQRSAPRDLSLKIRLRPWAADLVRRLGLTG</sequence>
<protein>
    <submittedName>
        <fullName evidence="5">Glycosyltransferase family 2 protein</fullName>
        <ecNumber evidence="5">2.4.-.-</ecNumber>
    </submittedName>
</protein>
<keyword evidence="3 5" id="KW-0808">Transferase</keyword>
<gene>
    <name evidence="5" type="ORF">QO033_18690</name>
</gene>
<dbReference type="SUPFAM" id="SSF52540">
    <property type="entry name" value="P-loop containing nucleoside triphosphate hydrolases"/>
    <property type="match status" value="1"/>
</dbReference>
<dbReference type="Gene3D" id="3.90.550.10">
    <property type="entry name" value="Spore Coat Polysaccharide Biosynthesis Protein SpsA, Chain A"/>
    <property type="match status" value="1"/>
</dbReference>
<dbReference type="Proteomes" id="UP001243757">
    <property type="component" value="Unassembled WGS sequence"/>
</dbReference>
<dbReference type="EMBL" id="JASNJD010000017">
    <property type="protein sequence ID" value="MDK3019712.1"/>
    <property type="molecule type" value="Genomic_DNA"/>
</dbReference>
<evidence type="ECO:0000313" key="6">
    <source>
        <dbReference type="Proteomes" id="UP001243757"/>
    </source>
</evidence>
<reference evidence="5 6" key="1">
    <citation type="submission" date="2023-05" db="EMBL/GenBank/DDBJ databases">
        <title>Pseudodonghicola sp. nov.</title>
        <authorList>
            <person name="Huang J."/>
        </authorList>
    </citation>
    <scope>NUCLEOTIDE SEQUENCE [LARGE SCALE GENOMIC DNA]</scope>
    <source>
        <strain evidence="5 6">IC7</strain>
    </source>
</reference>
<organism evidence="5 6">
    <name type="scientific">Pseudodonghicola flavimaris</name>
    <dbReference type="NCBI Taxonomy" id="3050036"/>
    <lineage>
        <taxon>Bacteria</taxon>
        <taxon>Pseudomonadati</taxon>
        <taxon>Pseudomonadota</taxon>
        <taxon>Alphaproteobacteria</taxon>
        <taxon>Rhodobacterales</taxon>
        <taxon>Paracoccaceae</taxon>
        <taxon>Pseudodonghicola</taxon>
    </lineage>
</organism>
<evidence type="ECO:0000256" key="3">
    <source>
        <dbReference type="ARBA" id="ARBA00022679"/>
    </source>
</evidence>
<dbReference type="GO" id="GO:0016757">
    <property type="term" value="F:glycosyltransferase activity"/>
    <property type="evidence" value="ECO:0007669"/>
    <property type="project" value="UniProtKB-KW"/>
</dbReference>
<accession>A0ABT7F534</accession>
<feature type="domain" description="Glycosyltransferase 2-like" evidence="4">
    <location>
        <begin position="5"/>
        <end position="130"/>
    </location>
</feature>
<dbReference type="InterPro" id="IPR029044">
    <property type="entry name" value="Nucleotide-diphossugar_trans"/>
</dbReference>
<dbReference type="CDD" id="cd00761">
    <property type="entry name" value="Glyco_tranf_GTA_type"/>
    <property type="match status" value="1"/>
</dbReference>
<name>A0ABT7F534_9RHOB</name>
<comment type="similarity">
    <text evidence="1">Belongs to the glycosyltransferase 2 family.</text>
</comment>
<keyword evidence="6" id="KW-1185">Reference proteome</keyword>
<comment type="caution">
    <text evidence="5">The sequence shown here is derived from an EMBL/GenBank/DDBJ whole genome shotgun (WGS) entry which is preliminary data.</text>
</comment>